<accession>A0ABW3HAJ0</accession>
<evidence type="ECO:0000256" key="6">
    <source>
        <dbReference type="SAM" id="MobiDB-lite"/>
    </source>
</evidence>
<dbReference type="InterPro" id="IPR051407">
    <property type="entry name" value="Bact_OM_lipoprot/Surf_antigen"/>
</dbReference>
<feature type="domain" description="Glycine zipper 2TM" evidence="8">
    <location>
        <begin position="137"/>
        <end position="176"/>
    </location>
</feature>
<reference evidence="10" key="1">
    <citation type="journal article" date="2019" name="Int. J. Syst. Evol. Microbiol.">
        <title>The Global Catalogue of Microorganisms (GCM) 10K type strain sequencing project: providing services to taxonomists for standard genome sequencing and annotation.</title>
        <authorList>
            <consortium name="The Broad Institute Genomics Platform"/>
            <consortium name="The Broad Institute Genome Sequencing Center for Infectious Disease"/>
            <person name="Wu L."/>
            <person name="Ma J."/>
        </authorList>
    </citation>
    <scope>NUCLEOTIDE SEQUENCE [LARGE SCALE GENOMIC DNA]</scope>
    <source>
        <strain evidence="10">CCUG 62982</strain>
    </source>
</reference>
<dbReference type="InterPro" id="IPR008816">
    <property type="entry name" value="Gly_zipper_2TM_dom"/>
</dbReference>
<feature type="chain" id="PRO_5045732710" description="17 kDa surface antigen" evidence="7">
    <location>
        <begin position="28"/>
        <end position="186"/>
    </location>
</feature>
<feature type="region of interest" description="Disordered" evidence="6">
    <location>
        <begin position="26"/>
        <end position="49"/>
    </location>
</feature>
<dbReference type="Pfam" id="PF05433">
    <property type="entry name" value="Rick_17kDa_Anti"/>
    <property type="match status" value="1"/>
</dbReference>
<dbReference type="Proteomes" id="UP001596977">
    <property type="component" value="Unassembled WGS sequence"/>
</dbReference>
<dbReference type="PANTHER" id="PTHR35603">
    <property type="match status" value="1"/>
</dbReference>
<keyword evidence="10" id="KW-1185">Reference proteome</keyword>
<name>A0ABW3HAJ0_9SPHN</name>
<dbReference type="EMBL" id="JBHTJG010000011">
    <property type="protein sequence ID" value="MFD0948274.1"/>
    <property type="molecule type" value="Genomic_DNA"/>
</dbReference>
<evidence type="ECO:0000256" key="3">
    <source>
        <dbReference type="ARBA" id="ARBA00015281"/>
    </source>
</evidence>
<comment type="similarity">
    <text evidence="2">Belongs to the rickettsiale 17 kDa surface antigen family.</text>
</comment>
<evidence type="ECO:0000256" key="7">
    <source>
        <dbReference type="SAM" id="SignalP"/>
    </source>
</evidence>
<proteinExistence type="inferred from homology"/>
<evidence type="ECO:0000259" key="8">
    <source>
        <dbReference type="Pfam" id="PF05433"/>
    </source>
</evidence>
<protein>
    <recommendedName>
        <fullName evidence="3">17 kDa surface antigen</fullName>
    </recommendedName>
</protein>
<dbReference type="RefSeq" id="WP_264946112.1">
    <property type="nucleotide sequence ID" value="NZ_JAPDRA010000011.1"/>
</dbReference>
<keyword evidence="4" id="KW-0472">Membrane</keyword>
<keyword evidence="7" id="KW-0732">Signal</keyword>
<evidence type="ECO:0000256" key="1">
    <source>
        <dbReference type="ARBA" id="ARBA00004459"/>
    </source>
</evidence>
<evidence type="ECO:0000256" key="4">
    <source>
        <dbReference type="ARBA" id="ARBA00023136"/>
    </source>
</evidence>
<gene>
    <name evidence="9" type="ORF">ACFQ1E_18185</name>
</gene>
<evidence type="ECO:0000313" key="9">
    <source>
        <dbReference type="EMBL" id="MFD0948274.1"/>
    </source>
</evidence>
<organism evidence="9 10">
    <name type="scientific">Sphingomonas canadensis</name>
    <dbReference type="NCBI Taxonomy" id="1219257"/>
    <lineage>
        <taxon>Bacteria</taxon>
        <taxon>Pseudomonadati</taxon>
        <taxon>Pseudomonadota</taxon>
        <taxon>Alphaproteobacteria</taxon>
        <taxon>Sphingomonadales</taxon>
        <taxon>Sphingomonadaceae</taxon>
        <taxon>Sphingomonas</taxon>
    </lineage>
</organism>
<dbReference type="PANTHER" id="PTHR35603:SF2">
    <property type="entry name" value="OUTER MEMBRANE LIPOPROTEIN"/>
    <property type="match status" value="1"/>
</dbReference>
<evidence type="ECO:0000256" key="2">
    <source>
        <dbReference type="ARBA" id="ARBA00008681"/>
    </source>
</evidence>
<comment type="subcellular location">
    <subcellularLocation>
        <location evidence="1">Cell outer membrane</location>
        <topology evidence="1">Lipid-anchor</topology>
    </subcellularLocation>
</comment>
<evidence type="ECO:0000256" key="5">
    <source>
        <dbReference type="ARBA" id="ARBA00023288"/>
    </source>
</evidence>
<feature type="signal peptide" evidence="7">
    <location>
        <begin position="1"/>
        <end position="27"/>
    </location>
</feature>
<evidence type="ECO:0000313" key="10">
    <source>
        <dbReference type="Proteomes" id="UP001596977"/>
    </source>
</evidence>
<sequence>MKLRKITIAAAMALAPAAIALASPASAQTGGWRPGPPPAGPSGQDEEARFQAAQQRFAAELQAFQQAFDRYQQWRARRPAWQDSRWDQDYRNEGDWDPGRYYRTGPQYRERVLRSDERVYRGRDGRYYCKRDDGTTGLIVGAVAGGLLGNAIDGGHSRSVGTLLGALVGGLAGQAIDRNQQEIRCR</sequence>
<comment type="caution">
    <text evidence="9">The sequence shown here is derived from an EMBL/GenBank/DDBJ whole genome shotgun (WGS) entry which is preliminary data.</text>
</comment>
<keyword evidence="5" id="KW-0449">Lipoprotein</keyword>